<protein>
    <recommendedName>
        <fullName evidence="10">Fluoride-specific ion channel FluC</fullName>
    </recommendedName>
</protein>
<feature type="binding site" evidence="10">
    <location>
        <position position="66"/>
    </location>
    <ligand>
        <name>Na(+)</name>
        <dbReference type="ChEBI" id="CHEBI:29101"/>
        <note>structural</note>
    </ligand>
</feature>
<keyword evidence="10" id="KW-0915">Sodium</keyword>
<dbReference type="STRING" id="686624.SAMN04488242_1509"/>
<evidence type="ECO:0000256" key="7">
    <source>
        <dbReference type="ARBA" id="ARBA00035120"/>
    </source>
</evidence>
<feature type="binding site" evidence="10">
    <location>
        <position position="69"/>
    </location>
    <ligand>
        <name>Na(+)</name>
        <dbReference type="ChEBI" id="CHEBI:29101"/>
        <note>structural</note>
    </ligand>
</feature>
<keyword evidence="10" id="KW-0813">Transport</keyword>
<dbReference type="HAMAP" id="MF_00454">
    <property type="entry name" value="FluC"/>
    <property type="match status" value="1"/>
</dbReference>
<comment type="activity regulation">
    <text evidence="10">Na(+) is not transported, but it plays an essential structural role and its presence is essential for fluoride channel function.</text>
</comment>
<dbReference type="EMBL" id="FNGP01000002">
    <property type="protein sequence ID" value="SDL41888.1"/>
    <property type="molecule type" value="Genomic_DNA"/>
</dbReference>
<evidence type="ECO:0000256" key="10">
    <source>
        <dbReference type="HAMAP-Rule" id="MF_00454"/>
    </source>
</evidence>
<evidence type="ECO:0000256" key="3">
    <source>
        <dbReference type="ARBA" id="ARBA00022692"/>
    </source>
</evidence>
<dbReference type="AlphaFoldDB" id="A0A1G9JWL1"/>
<evidence type="ECO:0000256" key="4">
    <source>
        <dbReference type="ARBA" id="ARBA00022989"/>
    </source>
</evidence>
<comment type="subcellular location">
    <subcellularLocation>
        <location evidence="1 10">Cell membrane</location>
        <topology evidence="1 10">Multi-pass membrane protein</topology>
    </subcellularLocation>
</comment>
<comment type="similarity">
    <text evidence="7 10">Belongs to the fluoride channel Fluc/FEX (TC 1.A.43) family.</text>
</comment>
<keyword evidence="3 10" id="KW-0812">Transmembrane</keyword>
<feature type="transmembrane region" description="Helical" evidence="10">
    <location>
        <begin position="25"/>
        <end position="46"/>
    </location>
</feature>
<keyword evidence="6 10" id="KW-0407">Ion channel</keyword>
<evidence type="ECO:0000313" key="12">
    <source>
        <dbReference type="Proteomes" id="UP000199475"/>
    </source>
</evidence>
<dbReference type="Pfam" id="PF02537">
    <property type="entry name" value="CRCB"/>
    <property type="match status" value="1"/>
</dbReference>
<sequence length="113" mass="11298">MVFAGGAIGTGVRHGLALAWLDGPLATLLVNLTGAFALGWLLGAIGRHADPRATHRRLFLGTGLLGAYTTYSAFVVALAGPGAGALDWATALASLPLGVMLAGAGLRLGHPDA</sequence>
<organism evidence="11 12">
    <name type="scientific">Tessaracoccus oleiagri</name>
    <dbReference type="NCBI Taxonomy" id="686624"/>
    <lineage>
        <taxon>Bacteria</taxon>
        <taxon>Bacillati</taxon>
        <taxon>Actinomycetota</taxon>
        <taxon>Actinomycetes</taxon>
        <taxon>Propionibacteriales</taxon>
        <taxon>Propionibacteriaceae</taxon>
        <taxon>Tessaracoccus</taxon>
    </lineage>
</organism>
<dbReference type="GO" id="GO:0062054">
    <property type="term" value="F:fluoride channel activity"/>
    <property type="evidence" value="ECO:0007669"/>
    <property type="project" value="UniProtKB-UniRule"/>
</dbReference>
<reference evidence="11 12" key="1">
    <citation type="submission" date="2016-10" db="EMBL/GenBank/DDBJ databases">
        <authorList>
            <person name="de Groot N.N."/>
        </authorList>
    </citation>
    <scope>NUCLEOTIDE SEQUENCE [LARGE SCALE GENOMIC DNA]</scope>
    <source>
        <strain evidence="11 12">CGMCC 1.9159</strain>
    </source>
</reference>
<keyword evidence="10" id="KW-0406">Ion transport</keyword>
<dbReference type="GO" id="GO:0005886">
    <property type="term" value="C:plasma membrane"/>
    <property type="evidence" value="ECO:0007669"/>
    <property type="project" value="UniProtKB-SubCell"/>
</dbReference>
<dbReference type="InterPro" id="IPR003691">
    <property type="entry name" value="FluC"/>
</dbReference>
<dbReference type="GO" id="GO:0140114">
    <property type="term" value="P:cellular detoxification of fluoride"/>
    <property type="evidence" value="ECO:0007669"/>
    <property type="project" value="UniProtKB-UniRule"/>
</dbReference>
<accession>A0A1G9JWL1</accession>
<feature type="transmembrane region" description="Helical" evidence="10">
    <location>
        <begin position="85"/>
        <end position="106"/>
    </location>
</feature>
<evidence type="ECO:0000256" key="9">
    <source>
        <dbReference type="ARBA" id="ARBA00049940"/>
    </source>
</evidence>
<evidence type="ECO:0000256" key="2">
    <source>
        <dbReference type="ARBA" id="ARBA00022475"/>
    </source>
</evidence>
<keyword evidence="12" id="KW-1185">Reference proteome</keyword>
<keyword evidence="10" id="KW-0479">Metal-binding</keyword>
<dbReference type="Proteomes" id="UP000199475">
    <property type="component" value="Unassembled WGS sequence"/>
</dbReference>
<keyword evidence="5 10" id="KW-0472">Membrane</keyword>
<gene>
    <name evidence="10" type="primary">fluC</name>
    <name evidence="10" type="synonym">crcB</name>
    <name evidence="11" type="ORF">SAMN04488242_1509</name>
</gene>
<name>A0A1G9JWL1_9ACTN</name>
<evidence type="ECO:0000256" key="5">
    <source>
        <dbReference type="ARBA" id="ARBA00023136"/>
    </source>
</evidence>
<dbReference type="OrthoDB" id="5148600at2"/>
<keyword evidence="2 10" id="KW-1003">Cell membrane</keyword>
<proteinExistence type="inferred from homology"/>
<feature type="transmembrane region" description="Helical" evidence="10">
    <location>
        <begin position="58"/>
        <end position="79"/>
    </location>
</feature>
<evidence type="ECO:0000256" key="6">
    <source>
        <dbReference type="ARBA" id="ARBA00023303"/>
    </source>
</evidence>
<evidence type="ECO:0000256" key="8">
    <source>
        <dbReference type="ARBA" id="ARBA00035585"/>
    </source>
</evidence>
<comment type="catalytic activity">
    <reaction evidence="8">
        <text>fluoride(in) = fluoride(out)</text>
        <dbReference type="Rhea" id="RHEA:76159"/>
        <dbReference type="ChEBI" id="CHEBI:17051"/>
    </reaction>
    <physiologicalReaction direction="left-to-right" evidence="8">
        <dbReference type="Rhea" id="RHEA:76160"/>
    </physiologicalReaction>
</comment>
<evidence type="ECO:0000256" key="1">
    <source>
        <dbReference type="ARBA" id="ARBA00004651"/>
    </source>
</evidence>
<dbReference type="GO" id="GO:0046872">
    <property type="term" value="F:metal ion binding"/>
    <property type="evidence" value="ECO:0007669"/>
    <property type="project" value="UniProtKB-KW"/>
</dbReference>
<comment type="function">
    <text evidence="9 10">Fluoride-specific ion channel. Important for reducing fluoride concentration in the cell, thus reducing its toxicity.</text>
</comment>
<keyword evidence="4 10" id="KW-1133">Transmembrane helix</keyword>
<evidence type="ECO:0000313" key="11">
    <source>
        <dbReference type="EMBL" id="SDL41888.1"/>
    </source>
</evidence>